<reference evidence="3 4" key="1">
    <citation type="submission" date="2015-07" db="EMBL/GenBank/DDBJ databases">
        <title>Comparative genomics of the Sigatoka disease complex on banana suggests a link between parallel evolutionary changes in Pseudocercospora fijiensis and Pseudocercospora eumusae and increased virulence on the banana host.</title>
        <authorList>
            <person name="Chang T.-C."/>
            <person name="Salvucci A."/>
            <person name="Crous P.W."/>
            <person name="Stergiopoulos I."/>
        </authorList>
    </citation>
    <scope>NUCLEOTIDE SEQUENCE [LARGE SCALE GENOMIC DNA]</scope>
    <source>
        <strain evidence="3 4">CBS 114824</strain>
    </source>
</reference>
<sequence length="372" mass="43245">MSHSLPISAPPPTEQPAASETLPALEKVKEESYVIAPRKASRKAPIQDDDEPLVDLTEALALKSKKTNRKKKQQQKKFERIEKKRVKSDVKSFLELPPELLEEVLSYLRPSDIFTLLRLNTSTRDFILDIEQPLAKDIIRRRYWVLYQCLQVPVALEKVDLVAQQSLLTSNWQDRLRIHTKPYQHIRAIDAKSSCTCMTCVMAWNDLCSVLDLAHFQPTLDRHEALPAIPRGSNPEWNIRLAQEHAAIVEKAMRSPLHHALILQVHLASIVGTLTRPIRWGNKTFAPKNMLYHLSNSDVQRDTDEFLERSGPPSYEPLYFREYYNHQKWAAYVPNRKWSKEEQKWLYPKPGQWHADNLAWVVSRIRPEVEQK</sequence>
<dbReference type="InterPro" id="IPR001810">
    <property type="entry name" value="F-box_dom"/>
</dbReference>
<proteinExistence type="predicted"/>
<dbReference type="Pfam" id="PF00646">
    <property type="entry name" value="F-box"/>
    <property type="match status" value="1"/>
</dbReference>
<dbReference type="AlphaFoldDB" id="A0A139H5L8"/>
<evidence type="ECO:0000256" key="1">
    <source>
        <dbReference type="SAM" id="MobiDB-lite"/>
    </source>
</evidence>
<organism evidence="3 4">
    <name type="scientific">Pseudocercospora eumusae</name>
    <dbReference type="NCBI Taxonomy" id="321146"/>
    <lineage>
        <taxon>Eukaryota</taxon>
        <taxon>Fungi</taxon>
        <taxon>Dikarya</taxon>
        <taxon>Ascomycota</taxon>
        <taxon>Pezizomycotina</taxon>
        <taxon>Dothideomycetes</taxon>
        <taxon>Dothideomycetidae</taxon>
        <taxon>Mycosphaerellales</taxon>
        <taxon>Mycosphaerellaceae</taxon>
        <taxon>Pseudocercospora</taxon>
    </lineage>
</organism>
<evidence type="ECO:0000259" key="2">
    <source>
        <dbReference type="PROSITE" id="PS50181"/>
    </source>
</evidence>
<protein>
    <recommendedName>
        <fullName evidence="2">F-box domain-containing protein</fullName>
    </recommendedName>
</protein>
<dbReference type="Proteomes" id="UP000070133">
    <property type="component" value="Unassembled WGS sequence"/>
</dbReference>
<name>A0A139H5L8_9PEZI</name>
<feature type="region of interest" description="Disordered" evidence="1">
    <location>
        <begin position="1"/>
        <end position="23"/>
    </location>
</feature>
<dbReference type="OrthoDB" id="3642468at2759"/>
<dbReference type="PROSITE" id="PS50181">
    <property type="entry name" value="FBOX"/>
    <property type="match status" value="1"/>
</dbReference>
<gene>
    <name evidence="3" type="ORF">AC578_8840</name>
</gene>
<dbReference type="EMBL" id="LFZN01000135">
    <property type="protein sequence ID" value="KXS97711.1"/>
    <property type="molecule type" value="Genomic_DNA"/>
</dbReference>
<keyword evidence="4" id="KW-1185">Reference proteome</keyword>
<feature type="domain" description="F-box" evidence="2">
    <location>
        <begin position="90"/>
        <end position="138"/>
    </location>
</feature>
<evidence type="ECO:0000313" key="3">
    <source>
        <dbReference type="EMBL" id="KXS97711.1"/>
    </source>
</evidence>
<dbReference type="SUPFAM" id="SSF81383">
    <property type="entry name" value="F-box domain"/>
    <property type="match status" value="1"/>
</dbReference>
<dbReference type="STRING" id="321146.A0A139H5L8"/>
<accession>A0A139H5L8</accession>
<comment type="caution">
    <text evidence="3">The sequence shown here is derived from an EMBL/GenBank/DDBJ whole genome shotgun (WGS) entry which is preliminary data.</text>
</comment>
<dbReference type="InterPro" id="IPR036047">
    <property type="entry name" value="F-box-like_dom_sf"/>
</dbReference>
<evidence type="ECO:0000313" key="4">
    <source>
        <dbReference type="Proteomes" id="UP000070133"/>
    </source>
</evidence>